<evidence type="ECO:0000256" key="4">
    <source>
        <dbReference type="ARBA" id="ARBA00048819"/>
    </source>
</evidence>
<comment type="catalytic activity">
    <reaction evidence="4 5">
        <text>L-cysteine + L-glutamate + ATP = gamma-L-glutamyl-L-cysteine + ADP + phosphate + H(+)</text>
        <dbReference type="Rhea" id="RHEA:13285"/>
        <dbReference type="ChEBI" id="CHEBI:15378"/>
        <dbReference type="ChEBI" id="CHEBI:29985"/>
        <dbReference type="ChEBI" id="CHEBI:30616"/>
        <dbReference type="ChEBI" id="CHEBI:35235"/>
        <dbReference type="ChEBI" id="CHEBI:43474"/>
        <dbReference type="ChEBI" id="CHEBI:58173"/>
        <dbReference type="ChEBI" id="CHEBI:456216"/>
        <dbReference type="EC" id="6.3.2.2"/>
    </reaction>
</comment>
<dbReference type="EC" id="6.3.2.2" evidence="5"/>
<comment type="function">
    <text evidence="5">ATP-dependent carboxylate-amine ligase which exhibits weak glutamate--cysteine ligase activity.</text>
</comment>
<dbReference type="GO" id="GO:0005524">
    <property type="term" value="F:ATP binding"/>
    <property type="evidence" value="ECO:0007669"/>
    <property type="project" value="UniProtKB-KW"/>
</dbReference>
<evidence type="ECO:0000313" key="7">
    <source>
        <dbReference type="Proteomes" id="UP000271708"/>
    </source>
</evidence>
<evidence type="ECO:0000256" key="5">
    <source>
        <dbReference type="HAMAP-Rule" id="MF_01609"/>
    </source>
</evidence>
<dbReference type="InterPro" id="IPR050141">
    <property type="entry name" value="GCL_type2/YbdK_subfam"/>
</dbReference>
<evidence type="ECO:0000256" key="3">
    <source>
        <dbReference type="ARBA" id="ARBA00022840"/>
    </source>
</evidence>
<dbReference type="Pfam" id="PF04107">
    <property type="entry name" value="GCS2"/>
    <property type="match status" value="1"/>
</dbReference>
<dbReference type="InterPro" id="IPR011793">
    <property type="entry name" value="YbdK"/>
</dbReference>
<dbReference type="Gene3D" id="3.30.590.20">
    <property type="match status" value="1"/>
</dbReference>
<dbReference type="InterPro" id="IPR006336">
    <property type="entry name" value="GCS2"/>
</dbReference>
<dbReference type="RefSeq" id="WP_123092217.1">
    <property type="nucleotide sequence ID" value="NZ_CP044548.2"/>
</dbReference>
<name>A0A650GDS8_9MICO</name>
<dbReference type="KEGG" id="jme:EEW87_011665"/>
<dbReference type="HAMAP" id="MF_01609">
    <property type="entry name" value="Glu_cys_ligase_2"/>
    <property type="match status" value="1"/>
</dbReference>
<keyword evidence="1 5" id="KW-0436">Ligase</keyword>
<gene>
    <name evidence="6" type="ORF">EEW87_011665</name>
</gene>
<dbReference type="GO" id="GO:0004357">
    <property type="term" value="F:glutamate-cysteine ligase activity"/>
    <property type="evidence" value="ECO:0007669"/>
    <property type="project" value="UniProtKB-EC"/>
</dbReference>
<evidence type="ECO:0000256" key="1">
    <source>
        <dbReference type="ARBA" id="ARBA00022598"/>
    </source>
</evidence>
<reference evidence="6 7" key="1">
    <citation type="submission" date="2019-09" db="EMBL/GenBank/DDBJ databases">
        <title>Complete Genome Sequence of Janibacter melonis M714 with both human health impact and industrial applications.</title>
        <authorList>
            <person name="Jin M."/>
            <person name="Zhao Q.R."/>
        </authorList>
    </citation>
    <scope>NUCLEOTIDE SEQUENCE [LARGE SCALE GENOMIC DNA]</scope>
    <source>
        <strain evidence="6 7">M714</strain>
    </source>
</reference>
<dbReference type="Proteomes" id="UP000271708">
    <property type="component" value="Chromosome"/>
</dbReference>
<sequence length="383" mass="42650">MIDFRPSAGPTLGVEWELALVDGDTLDLVPRADDVVAGVAEALDDEHVSARVHRELLSNTVEIVTGICDDVPQVSADLDSSLRALRQVTDPLGLELMCAGTHPFAQWQSQQVSEGERYATLIDRTRWWGRQMVIYGVHVHVGITDAAKVLPILNGMLTYAPHLQALSASSPFWAGEETGYASNRAQMFQQLPTAGLPFQFDTWPEYERYVDDLMITGVIDELKEIRWDIRPAPHLGTLEIRVCDGIPTLRELAAITALVQCLVVWLDDRLTDGGTLRTLPPWHVQENKWRTARYGMDSIIICDDRNRERLVTEDLADLLERLAPVARRLGCETELADVEQITRTGASYQRQLRVAQEEGTLVGVARSLVDELRTGQPGRPGLA</sequence>
<evidence type="ECO:0000256" key="2">
    <source>
        <dbReference type="ARBA" id="ARBA00022741"/>
    </source>
</evidence>
<dbReference type="GeneID" id="59161833"/>
<dbReference type="SUPFAM" id="SSF55931">
    <property type="entry name" value="Glutamine synthetase/guanido kinase"/>
    <property type="match status" value="1"/>
</dbReference>
<dbReference type="NCBIfam" id="NF010043">
    <property type="entry name" value="PRK13517.1-3"/>
    <property type="match status" value="1"/>
</dbReference>
<keyword evidence="2 5" id="KW-0547">Nucleotide-binding</keyword>
<dbReference type="NCBIfam" id="NF010044">
    <property type="entry name" value="PRK13517.1-4"/>
    <property type="match status" value="1"/>
</dbReference>
<dbReference type="AlphaFoldDB" id="A0A650GDS8"/>
<dbReference type="EMBL" id="CP044548">
    <property type="protein sequence ID" value="QGX08463.1"/>
    <property type="molecule type" value="Genomic_DNA"/>
</dbReference>
<accession>A0A650GDS8</accession>
<keyword evidence="3 5" id="KW-0067">ATP-binding</keyword>
<proteinExistence type="inferred from homology"/>
<dbReference type="NCBIfam" id="TIGR02050">
    <property type="entry name" value="gshA_cyan_rel"/>
    <property type="match status" value="1"/>
</dbReference>
<protein>
    <recommendedName>
        <fullName evidence="5">Putative glutamate--cysteine ligase 2</fullName>
        <ecNumber evidence="5">6.3.2.2</ecNumber>
    </recommendedName>
    <alternativeName>
        <fullName evidence="5">Gamma-glutamylcysteine synthetase 2</fullName>
        <shortName evidence="5">GCS 2</shortName>
        <shortName evidence="5">Gamma-GCS 2</shortName>
    </alternativeName>
</protein>
<dbReference type="GO" id="GO:0042398">
    <property type="term" value="P:modified amino acid biosynthetic process"/>
    <property type="evidence" value="ECO:0007669"/>
    <property type="project" value="InterPro"/>
</dbReference>
<evidence type="ECO:0000313" key="6">
    <source>
        <dbReference type="EMBL" id="QGX08463.1"/>
    </source>
</evidence>
<dbReference type="PANTHER" id="PTHR36510">
    <property type="entry name" value="GLUTAMATE--CYSTEINE LIGASE 2-RELATED"/>
    <property type="match status" value="1"/>
</dbReference>
<dbReference type="InterPro" id="IPR014746">
    <property type="entry name" value="Gln_synth/guanido_kin_cat_dom"/>
</dbReference>
<dbReference type="NCBIfam" id="NF010042">
    <property type="entry name" value="PRK13517.1-2"/>
    <property type="match status" value="1"/>
</dbReference>
<dbReference type="PANTHER" id="PTHR36510:SF1">
    <property type="entry name" value="GLUTAMATE--CYSTEINE LIGASE 2-RELATED"/>
    <property type="match status" value="1"/>
</dbReference>
<comment type="similarity">
    <text evidence="5">Belongs to the glutamate--cysteine ligase type 2 family. YbdK subfamily.</text>
</comment>
<organism evidence="6 7">
    <name type="scientific">Janibacter melonis</name>
    <dbReference type="NCBI Taxonomy" id="262209"/>
    <lineage>
        <taxon>Bacteria</taxon>
        <taxon>Bacillati</taxon>
        <taxon>Actinomycetota</taxon>
        <taxon>Actinomycetes</taxon>
        <taxon>Micrococcales</taxon>
        <taxon>Intrasporangiaceae</taxon>
        <taxon>Janibacter</taxon>
    </lineage>
</organism>